<accession>A0AAD2I1V4</accession>
<feature type="compositionally biased region" description="Polar residues" evidence="1">
    <location>
        <begin position="179"/>
        <end position="193"/>
    </location>
</feature>
<dbReference type="Proteomes" id="UP001295794">
    <property type="component" value="Unassembled WGS sequence"/>
</dbReference>
<evidence type="ECO:0000256" key="1">
    <source>
        <dbReference type="SAM" id="MobiDB-lite"/>
    </source>
</evidence>
<feature type="region of interest" description="Disordered" evidence="1">
    <location>
        <begin position="248"/>
        <end position="285"/>
    </location>
</feature>
<comment type="caution">
    <text evidence="2">The sequence shown here is derived from an EMBL/GenBank/DDBJ whole genome shotgun (WGS) entry which is preliminary data.</text>
</comment>
<name>A0AAD2I1V4_9AGAR</name>
<protein>
    <submittedName>
        <fullName evidence="2">Uncharacterized protein</fullName>
    </submittedName>
</protein>
<feature type="region of interest" description="Disordered" evidence="1">
    <location>
        <begin position="178"/>
        <end position="201"/>
    </location>
</feature>
<reference evidence="2" key="1">
    <citation type="submission" date="2023-11" db="EMBL/GenBank/DDBJ databases">
        <authorList>
            <person name="De Vega J J."/>
            <person name="De Vega J J."/>
        </authorList>
    </citation>
    <scope>NUCLEOTIDE SEQUENCE</scope>
</reference>
<keyword evidence="3" id="KW-1185">Reference proteome</keyword>
<sequence>MTEDGHFFSQEEMTDWPIYPTSPDVWQCMSISNHPGYSLLAPIPSAGTSTVTRGGVRLSVQDDYANRVEDLAIEAKVQGQIGGFHLWLENQLAVLQAALTPVPATWADVAAAIRGIPTSEVNRATDAHRANAALQQQMDQISRSMQTMCIAPVAPRTQMTFPVAPRPVANPSPLIAPNVQAQRGAPSTATQNPRPDLPQFGRDYVPTQDELTHIRATRELVVSIAQPDMEQGRATYAQQKARWLHDTQNERATGDPSSMGKRPPTLPWDADTRKPRVLAMWDGTP</sequence>
<organism evidence="2 3">
    <name type="scientific">Mycena citricolor</name>
    <dbReference type="NCBI Taxonomy" id="2018698"/>
    <lineage>
        <taxon>Eukaryota</taxon>
        <taxon>Fungi</taxon>
        <taxon>Dikarya</taxon>
        <taxon>Basidiomycota</taxon>
        <taxon>Agaricomycotina</taxon>
        <taxon>Agaricomycetes</taxon>
        <taxon>Agaricomycetidae</taxon>
        <taxon>Agaricales</taxon>
        <taxon>Marasmiineae</taxon>
        <taxon>Mycenaceae</taxon>
        <taxon>Mycena</taxon>
    </lineage>
</organism>
<dbReference type="EMBL" id="CAVNYO010000480">
    <property type="protein sequence ID" value="CAK5284672.1"/>
    <property type="molecule type" value="Genomic_DNA"/>
</dbReference>
<gene>
    <name evidence="2" type="ORF">MYCIT1_LOCUS38066</name>
</gene>
<evidence type="ECO:0000313" key="3">
    <source>
        <dbReference type="Proteomes" id="UP001295794"/>
    </source>
</evidence>
<dbReference type="AlphaFoldDB" id="A0AAD2I1V4"/>
<proteinExistence type="predicted"/>
<evidence type="ECO:0000313" key="2">
    <source>
        <dbReference type="EMBL" id="CAK5284672.1"/>
    </source>
</evidence>